<name>A0A7S8C1G4_9HYPH</name>
<dbReference type="RefSeq" id="WP_213162848.1">
    <property type="nucleotide sequence ID" value="NZ_CP058214.1"/>
</dbReference>
<sequence length="76" mass="8837">MDRDEISRLRDRISAFRPGEFHFPEVYGPGWDRLFIGDKVRIGRAFLEAVRAGLFPGVEDTGRKKGRGRVYRWLGQ</sequence>
<proteinExistence type="predicted"/>
<dbReference type="InterPro" id="IPR010813">
    <property type="entry name" value="DUF1413"/>
</dbReference>
<protein>
    <submittedName>
        <fullName evidence="1">DUF1413 domain-containing protein</fullName>
    </submittedName>
</protein>
<dbReference type="AlphaFoldDB" id="A0A7S8C1G4"/>
<organism evidence="1 2">
    <name type="scientific">Kaustia mangrovi</name>
    <dbReference type="NCBI Taxonomy" id="2593653"/>
    <lineage>
        <taxon>Bacteria</taxon>
        <taxon>Pseudomonadati</taxon>
        <taxon>Pseudomonadota</taxon>
        <taxon>Alphaproteobacteria</taxon>
        <taxon>Hyphomicrobiales</taxon>
        <taxon>Parvibaculaceae</taxon>
        <taxon>Kaustia</taxon>
    </lineage>
</organism>
<evidence type="ECO:0000313" key="2">
    <source>
        <dbReference type="Proteomes" id="UP000593594"/>
    </source>
</evidence>
<dbReference type="Pfam" id="PF07205">
    <property type="entry name" value="DUF1413"/>
    <property type="match status" value="1"/>
</dbReference>
<gene>
    <name evidence="1" type="ORF">HW532_02135</name>
</gene>
<dbReference type="KEGG" id="kmn:HW532_02135"/>
<dbReference type="EMBL" id="CP058214">
    <property type="protein sequence ID" value="QPC41628.1"/>
    <property type="molecule type" value="Genomic_DNA"/>
</dbReference>
<evidence type="ECO:0000313" key="1">
    <source>
        <dbReference type="EMBL" id="QPC41628.1"/>
    </source>
</evidence>
<dbReference type="Proteomes" id="UP000593594">
    <property type="component" value="Chromosome"/>
</dbReference>
<keyword evidence="2" id="KW-1185">Reference proteome</keyword>
<reference evidence="1 2" key="1">
    <citation type="submission" date="2020-06" db="EMBL/GenBank/DDBJ databases">
        <title>Genome sequence of 2 isolates from Red Sea Mangroves.</title>
        <authorList>
            <person name="Sefrji F."/>
            <person name="Michoud G."/>
            <person name="Merlino G."/>
            <person name="Daffonchio D."/>
        </authorList>
    </citation>
    <scope>NUCLEOTIDE SEQUENCE [LARGE SCALE GENOMIC DNA]</scope>
    <source>
        <strain evidence="1 2">R1DC25</strain>
    </source>
</reference>
<accession>A0A7S8C1G4</accession>